<evidence type="ECO:0000256" key="6">
    <source>
        <dbReference type="ARBA" id="ARBA00023235"/>
    </source>
</evidence>
<keyword evidence="5 7" id="KW-0460">Magnesium</keyword>
<evidence type="ECO:0000256" key="2">
    <source>
        <dbReference type="ARBA" id="ARBA00010231"/>
    </source>
</evidence>
<dbReference type="PANTHER" id="PTHR43771">
    <property type="entry name" value="PHOSPHOMANNOMUTASE"/>
    <property type="match status" value="1"/>
</dbReference>
<dbReference type="KEGG" id="naf:GQ61_09220"/>
<evidence type="ECO:0000313" key="13">
    <source>
        <dbReference type="Proteomes" id="UP000237351"/>
    </source>
</evidence>
<dbReference type="InterPro" id="IPR005845">
    <property type="entry name" value="A-D-PHexomutase_a/b/a-II"/>
</dbReference>
<feature type="domain" description="Alpha-D-phosphohexomutase alpha/beta/alpha" evidence="9">
    <location>
        <begin position="6"/>
        <end position="137"/>
    </location>
</feature>
<dbReference type="Proteomes" id="UP000237351">
    <property type="component" value="Chromosome"/>
</dbReference>
<evidence type="ECO:0000256" key="3">
    <source>
        <dbReference type="ARBA" id="ARBA00022553"/>
    </source>
</evidence>
<dbReference type="SUPFAM" id="SSF55957">
    <property type="entry name" value="Phosphoglucomutase, C-terminal domain"/>
    <property type="match status" value="1"/>
</dbReference>
<dbReference type="GO" id="GO:0005975">
    <property type="term" value="P:carbohydrate metabolic process"/>
    <property type="evidence" value="ECO:0007669"/>
    <property type="project" value="InterPro"/>
</dbReference>
<keyword evidence="3" id="KW-0597">Phosphoprotein</keyword>
<keyword evidence="4 7" id="KW-0479">Metal-binding</keyword>
<dbReference type="InterPro" id="IPR016055">
    <property type="entry name" value="A-D-PHexomutase_a/b/a-I/II/III"/>
</dbReference>
<evidence type="ECO:0000256" key="1">
    <source>
        <dbReference type="ARBA" id="ARBA00001946"/>
    </source>
</evidence>
<gene>
    <name evidence="12" type="ORF">GQ61_09220</name>
</gene>
<dbReference type="SUPFAM" id="SSF53738">
    <property type="entry name" value="Phosphoglucomutase, first 3 domains"/>
    <property type="match status" value="3"/>
</dbReference>
<dbReference type="Pfam" id="PF02879">
    <property type="entry name" value="PGM_PMM_II"/>
    <property type="match status" value="1"/>
</dbReference>
<proteinExistence type="inferred from homology"/>
<dbReference type="STRING" id="1414854.GQ61_09220"/>
<feature type="domain" description="Alpha-D-phosphohexomutase C-terminal" evidence="8">
    <location>
        <begin position="396"/>
        <end position="446"/>
    </location>
</feature>
<evidence type="ECO:0000256" key="5">
    <source>
        <dbReference type="ARBA" id="ARBA00022842"/>
    </source>
</evidence>
<accession>A0A1W6N6D8</accession>
<dbReference type="InterPro" id="IPR005846">
    <property type="entry name" value="A-D-PHexomutase_a/b/a-III"/>
</dbReference>
<evidence type="ECO:0000259" key="8">
    <source>
        <dbReference type="Pfam" id="PF00408"/>
    </source>
</evidence>
<dbReference type="Pfam" id="PF02878">
    <property type="entry name" value="PGM_PMM_I"/>
    <property type="match status" value="1"/>
</dbReference>
<dbReference type="PRINTS" id="PR00509">
    <property type="entry name" value="PGMPMM"/>
</dbReference>
<protein>
    <submittedName>
        <fullName evidence="12">Phosphomannomutase</fullName>
    </submittedName>
</protein>
<name>A0A1W6N6D8_9PROT</name>
<dbReference type="EMBL" id="CP008743">
    <property type="protein sequence ID" value="ARN85437.1"/>
    <property type="molecule type" value="Genomic_DNA"/>
</dbReference>
<dbReference type="PROSITE" id="PS00710">
    <property type="entry name" value="PGM_PMM"/>
    <property type="match status" value="1"/>
</dbReference>
<dbReference type="AlphaFoldDB" id="A0A1W6N6D8"/>
<dbReference type="RefSeq" id="WP_085785007.1">
    <property type="nucleotide sequence ID" value="NZ_CP008743.1"/>
</dbReference>
<dbReference type="PANTHER" id="PTHR43771:SF2">
    <property type="entry name" value="PHOSPHOMANNOMUTASE_PHOSPHOGLUCOMUTASE"/>
    <property type="match status" value="1"/>
</dbReference>
<dbReference type="OrthoDB" id="9803322at2"/>
<dbReference type="InterPro" id="IPR016066">
    <property type="entry name" value="A-D-PHexomutase_CS"/>
</dbReference>
<comment type="cofactor">
    <cofactor evidence="1">
        <name>Mg(2+)</name>
        <dbReference type="ChEBI" id="CHEBI:18420"/>
    </cofactor>
</comment>
<dbReference type="Pfam" id="PF02880">
    <property type="entry name" value="PGM_PMM_III"/>
    <property type="match status" value="1"/>
</dbReference>
<feature type="domain" description="Alpha-D-phosphohexomutase alpha/beta/alpha" evidence="10">
    <location>
        <begin position="152"/>
        <end position="251"/>
    </location>
</feature>
<dbReference type="Gene3D" id="3.30.310.50">
    <property type="entry name" value="Alpha-D-phosphohexomutase, C-terminal domain"/>
    <property type="match status" value="1"/>
</dbReference>
<keyword evidence="13" id="KW-1185">Reference proteome</keyword>
<dbReference type="InterPro" id="IPR005844">
    <property type="entry name" value="A-D-PHexomutase_a/b/a-I"/>
</dbReference>
<evidence type="ECO:0000256" key="4">
    <source>
        <dbReference type="ARBA" id="ARBA00022723"/>
    </source>
</evidence>
<dbReference type="InterPro" id="IPR005843">
    <property type="entry name" value="A-D-PHexomutase_C"/>
</dbReference>
<sequence length="458" mass="50767">MSYPQKIFREYDIRGVVGTEITHRFAYELGRAYGTMAEAQGAQKIVIGYDGRLSSPDLVMGLQEGLKKSGRAVINVGLGPTPMVYFAQRALNADGAIMITGSHNPAHMNGFKMMLKGVSFFGDNIQKLYKTLTQSDFFENAGSIEEVAFEGAYVEYLLEDFKTHYETSRPLRVVWDVGNGAMGNALQRLLKKMPGEHIVLNGTIDGHFPAHHPDPTVPENLVELQQTVLSRKADLGIAFDGDGDRLGVVDETAQIIWGDQLLILFAEEVLKTHPGATVLADVKASQVLFDKIKEMGGNPLMSRTGHSLIKTKMKELSSPLAGEMSGHVFFGDRNFGFDDALYAALRLCGIVGMKEKPLSAWRLSLPKTYATPELHIQAQDVDKFKVIQSIRVELEKNNIDFIDVDGVRVVKKNGWWLLRASNTQEILVGRVEALSEKVLGELKDDLESHLKNYNLKVS</sequence>
<dbReference type="Pfam" id="PF00408">
    <property type="entry name" value="PGM_PMM_IV"/>
    <property type="match status" value="1"/>
</dbReference>
<comment type="similarity">
    <text evidence="2 7">Belongs to the phosphohexose mutase family.</text>
</comment>
<keyword evidence="6" id="KW-0413">Isomerase</keyword>
<evidence type="ECO:0000259" key="11">
    <source>
        <dbReference type="Pfam" id="PF02880"/>
    </source>
</evidence>
<dbReference type="InterPro" id="IPR036900">
    <property type="entry name" value="A-D-PHexomutase_C_sf"/>
</dbReference>
<evidence type="ECO:0000313" key="12">
    <source>
        <dbReference type="EMBL" id="ARN85437.1"/>
    </source>
</evidence>
<evidence type="ECO:0000256" key="7">
    <source>
        <dbReference type="RuleBase" id="RU004326"/>
    </source>
</evidence>
<dbReference type="GO" id="GO:0000287">
    <property type="term" value="F:magnesium ion binding"/>
    <property type="evidence" value="ECO:0007669"/>
    <property type="project" value="InterPro"/>
</dbReference>
<dbReference type="CDD" id="cd03089">
    <property type="entry name" value="PMM_PGM"/>
    <property type="match status" value="1"/>
</dbReference>
<evidence type="ECO:0000259" key="10">
    <source>
        <dbReference type="Pfam" id="PF02879"/>
    </source>
</evidence>
<dbReference type="Gene3D" id="3.40.120.10">
    <property type="entry name" value="Alpha-D-Glucose-1,6-Bisphosphate, subunit A, domain 3"/>
    <property type="match status" value="3"/>
</dbReference>
<organism evidence="12 13">
    <name type="scientific">Candidatus Nucleicultrix amoebiphila FS5</name>
    <dbReference type="NCBI Taxonomy" id="1414854"/>
    <lineage>
        <taxon>Bacteria</taxon>
        <taxon>Pseudomonadati</taxon>
        <taxon>Pseudomonadota</taxon>
        <taxon>Alphaproteobacteria</taxon>
        <taxon>Holosporales</taxon>
        <taxon>Candidatus Nucleicultricaceae</taxon>
        <taxon>Candidatus Nucleicultrix</taxon>
    </lineage>
</organism>
<dbReference type="NCBIfam" id="NF046027">
    <property type="entry name" value="PhglucPhmanMutPgmG"/>
    <property type="match status" value="1"/>
</dbReference>
<dbReference type="InterPro" id="IPR005841">
    <property type="entry name" value="Alpha-D-phosphohexomutase_SF"/>
</dbReference>
<reference evidence="12 13" key="1">
    <citation type="submission" date="2014-06" db="EMBL/GenBank/DDBJ databases">
        <title>The genome of the endonuclear symbiont Nucleicultrix amoebiphila.</title>
        <authorList>
            <person name="Schulz F."/>
            <person name="Horn M."/>
        </authorList>
    </citation>
    <scope>NUCLEOTIDE SEQUENCE [LARGE SCALE GENOMIC DNA]</scope>
    <source>
        <strain evidence="12 13">FS5</strain>
    </source>
</reference>
<dbReference type="GO" id="GO:0016868">
    <property type="term" value="F:intramolecular phosphotransferase activity"/>
    <property type="evidence" value="ECO:0007669"/>
    <property type="project" value="InterPro"/>
</dbReference>
<evidence type="ECO:0000259" key="9">
    <source>
        <dbReference type="Pfam" id="PF02878"/>
    </source>
</evidence>
<feature type="domain" description="Alpha-D-phosphohexomutase alpha/beta/alpha" evidence="11">
    <location>
        <begin position="257"/>
        <end position="369"/>
    </location>
</feature>